<dbReference type="InterPro" id="IPR013154">
    <property type="entry name" value="ADH-like_N"/>
</dbReference>
<organism evidence="14 15">
    <name type="scientific">Streptomyces ficellus</name>
    <dbReference type="NCBI Taxonomy" id="1977088"/>
    <lineage>
        <taxon>Bacteria</taxon>
        <taxon>Bacillati</taxon>
        <taxon>Actinomycetota</taxon>
        <taxon>Actinomycetes</taxon>
        <taxon>Kitasatosporales</taxon>
        <taxon>Streptomycetaceae</taxon>
        <taxon>Streptomyces</taxon>
    </lineage>
</organism>
<dbReference type="InterPro" id="IPR036291">
    <property type="entry name" value="NAD(P)-bd_dom_sf"/>
</dbReference>
<dbReference type="Gene3D" id="3.40.50.720">
    <property type="entry name" value="NAD(P)-binding Rossmann-like Domain"/>
    <property type="match status" value="3"/>
</dbReference>
<dbReference type="PROSITE" id="PS50075">
    <property type="entry name" value="CARRIER"/>
    <property type="match status" value="1"/>
</dbReference>
<dbReference type="SUPFAM" id="SSF51735">
    <property type="entry name" value="NAD(P)-binding Rossmann-fold domains"/>
    <property type="match status" value="3"/>
</dbReference>
<dbReference type="CDD" id="cd00833">
    <property type="entry name" value="PKS"/>
    <property type="match status" value="1"/>
</dbReference>
<dbReference type="Pfam" id="PF00550">
    <property type="entry name" value="PP-binding"/>
    <property type="match status" value="1"/>
</dbReference>
<dbReference type="InterPro" id="IPR016039">
    <property type="entry name" value="Thiolase-like"/>
</dbReference>
<dbReference type="InterPro" id="IPR042104">
    <property type="entry name" value="PKS_dehydratase_sf"/>
</dbReference>
<evidence type="ECO:0000259" key="12">
    <source>
        <dbReference type="PROSITE" id="PS52004"/>
    </source>
</evidence>
<dbReference type="InterPro" id="IPR014030">
    <property type="entry name" value="Ketoacyl_synth_N"/>
</dbReference>
<dbReference type="SMART" id="SM00829">
    <property type="entry name" value="PKS_ER"/>
    <property type="match status" value="1"/>
</dbReference>
<dbReference type="Pfam" id="PF00109">
    <property type="entry name" value="ketoacyl-synt"/>
    <property type="match status" value="1"/>
</dbReference>
<dbReference type="Pfam" id="PF16197">
    <property type="entry name" value="KAsynt_C_assoc"/>
    <property type="match status" value="1"/>
</dbReference>
<accession>A0ABT7Z6S9</accession>
<evidence type="ECO:0000259" key="11">
    <source>
        <dbReference type="PROSITE" id="PS50075"/>
    </source>
</evidence>
<evidence type="ECO:0000256" key="1">
    <source>
        <dbReference type="ARBA" id="ARBA00004792"/>
    </source>
</evidence>
<evidence type="ECO:0000256" key="10">
    <source>
        <dbReference type="SAM" id="MobiDB-lite"/>
    </source>
</evidence>
<dbReference type="InterPro" id="IPR032821">
    <property type="entry name" value="PKS_assoc"/>
</dbReference>
<dbReference type="InterPro" id="IPR020841">
    <property type="entry name" value="PKS_Beta-ketoAc_synthase_dom"/>
</dbReference>
<dbReference type="Pfam" id="PF02801">
    <property type="entry name" value="Ketoacyl-synt_C"/>
    <property type="match status" value="1"/>
</dbReference>
<keyword evidence="5" id="KW-0521">NADP</keyword>
<dbReference type="Pfam" id="PF08240">
    <property type="entry name" value="ADH_N"/>
    <property type="match status" value="1"/>
</dbReference>
<keyword evidence="7" id="KW-0511">Multifunctional enzyme</keyword>
<evidence type="ECO:0000256" key="7">
    <source>
        <dbReference type="ARBA" id="ARBA00023268"/>
    </source>
</evidence>
<dbReference type="InterPro" id="IPR001227">
    <property type="entry name" value="Ac_transferase_dom_sf"/>
</dbReference>
<evidence type="ECO:0000313" key="14">
    <source>
        <dbReference type="EMBL" id="MDN3295180.1"/>
    </source>
</evidence>
<feature type="domain" description="Carrier" evidence="11">
    <location>
        <begin position="2396"/>
        <end position="2470"/>
    </location>
</feature>
<name>A0ABT7Z6S9_9ACTN</name>
<dbReference type="InterPro" id="IPR009081">
    <property type="entry name" value="PP-bd_ACP"/>
</dbReference>
<evidence type="ECO:0000256" key="8">
    <source>
        <dbReference type="ARBA" id="ARBA00023315"/>
    </source>
</evidence>
<dbReference type="RefSeq" id="WP_290112252.1">
    <property type="nucleotide sequence ID" value="NZ_JAUEPL010000018.1"/>
</dbReference>
<dbReference type="CDD" id="cd05195">
    <property type="entry name" value="enoyl_red"/>
    <property type="match status" value="1"/>
</dbReference>
<dbReference type="Gene3D" id="3.40.47.10">
    <property type="match status" value="1"/>
</dbReference>
<keyword evidence="4" id="KW-0808">Transferase</keyword>
<dbReference type="InterPro" id="IPR049552">
    <property type="entry name" value="PKS_DH_N"/>
</dbReference>
<dbReference type="InterPro" id="IPR049900">
    <property type="entry name" value="PKS_mFAS_DH"/>
</dbReference>
<dbReference type="InterPro" id="IPR014043">
    <property type="entry name" value="Acyl_transferase_dom"/>
</dbReference>
<keyword evidence="3" id="KW-0597">Phosphoprotein</keyword>
<dbReference type="Gene3D" id="3.30.70.3290">
    <property type="match status" value="1"/>
</dbReference>
<dbReference type="SMART" id="SM00825">
    <property type="entry name" value="PKS_KS"/>
    <property type="match status" value="1"/>
</dbReference>
<dbReference type="SMART" id="SM00827">
    <property type="entry name" value="PKS_AT"/>
    <property type="match status" value="1"/>
</dbReference>
<dbReference type="InterPro" id="IPR057326">
    <property type="entry name" value="KR_dom"/>
</dbReference>
<dbReference type="Gene3D" id="3.40.50.150">
    <property type="entry name" value="Vaccinia Virus protein VP39"/>
    <property type="match status" value="1"/>
</dbReference>
<dbReference type="InterPro" id="IPR049551">
    <property type="entry name" value="PKS_DH_C"/>
</dbReference>
<dbReference type="Pfam" id="PF21089">
    <property type="entry name" value="PKS_DH_N"/>
    <property type="match status" value="1"/>
</dbReference>
<evidence type="ECO:0000313" key="15">
    <source>
        <dbReference type="Proteomes" id="UP001174050"/>
    </source>
</evidence>
<dbReference type="SMART" id="SM00826">
    <property type="entry name" value="PKS_DH"/>
    <property type="match status" value="1"/>
</dbReference>
<keyword evidence="6" id="KW-0045">Antibiotic biosynthesis</keyword>
<comment type="caution">
    <text evidence="14">The sequence shown here is derived from an EMBL/GenBank/DDBJ whole genome shotgun (WGS) entry which is preliminary data.</text>
</comment>
<feature type="domain" description="PKS/mFAS DH" evidence="13">
    <location>
        <begin position="892"/>
        <end position="1169"/>
    </location>
</feature>
<gene>
    <name evidence="14" type="ORF">QWM81_14160</name>
</gene>
<keyword evidence="15" id="KW-1185">Reference proteome</keyword>
<dbReference type="SMART" id="SM00822">
    <property type="entry name" value="PKS_KR"/>
    <property type="match status" value="1"/>
</dbReference>
<dbReference type="SUPFAM" id="SSF53335">
    <property type="entry name" value="S-adenosyl-L-methionine-dependent methyltransferases"/>
    <property type="match status" value="1"/>
</dbReference>
<evidence type="ECO:0000256" key="9">
    <source>
        <dbReference type="PROSITE-ProRule" id="PRU01363"/>
    </source>
</evidence>
<dbReference type="PROSITE" id="PS52019">
    <property type="entry name" value="PKS_MFAS_DH"/>
    <property type="match status" value="1"/>
</dbReference>
<dbReference type="SUPFAM" id="SSF50129">
    <property type="entry name" value="GroES-like"/>
    <property type="match status" value="1"/>
</dbReference>
<dbReference type="Pfam" id="PF08242">
    <property type="entry name" value="Methyltransf_12"/>
    <property type="match status" value="1"/>
</dbReference>
<evidence type="ECO:0000256" key="5">
    <source>
        <dbReference type="ARBA" id="ARBA00022857"/>
    </source>
</evidence>
<reference evidence="14" key="1">
    <citation type="submission" date="2023-06" db="EMBL/GenBank/DDBJ databases">
        <title>WGS-Sequencing of Streptomyces ficellus isolate 21 collected from sand in Gara Djebilet Iron Mine in Algeria.</title>
        <authorList>
            <person name="Zegers G.P."/>
            <person name="Gomez A."/>
            <person name="Gueddou A."/>
            <person name="Zahara A.F."/>
            <person name="Worth M."/>
            <person name="Sevigny J.L."/>
            <person name="Tisa L."/>
        </authorList>
    </citation>
    <scope>NUCLEOTIDE SEQUENCE</scope>
    <source>
        <strain evidence="14">AS11</strain>
    </source>
</reference>
<dbReference type="InterPro" id="IPR029063">
    <property type="entry name" value="SAM-dependent_MTases_sf"/>
</dbReference>
<comment type="pathway">
    <text evidence="1">Antibiotic biosynthesis.</text>
</comment>
<dbReference type="Gene3D" id="3.40.366.10">
    <property type="entry name" value="Malonyl-Coenzyme A Acyl Carrier Protein, domain 2"/>
    <property type="match status" value="1"/>
</dbReference>
<dbReference type="Pfam" id="PF00107">
    <property type="entry name" value="ADH_zinc_N"/>
    <property type="match status" value="1"/>
</dbReference>
<dbReference type="EMBL" id="JAUEPL010000018">
    <property type="protein sequence ID" value="MDN3295180.1"/>
    <property type="molecule type" value="Genomic_DNA"/>
</dbReference>
<dbReference type="SMART" id="SM00823">
    <property type="entry name" value="PKS_PP"/>
    <property type="match status" value="1"/>
</dbReference>
<dbReference type="InterPro" id="IPR011032">
    <property type="entry name" value="GroES-like_sf"/>
</dbReference>
<dbReference type="InterPro" id="IPR013149">
    <property type="entry name" value="ADH-like_C"/>
</dbReference>
<dbReference type="InterPro" id="IPR050091">
    <property type="entry name" value="PKS_NRPS_Biosynth_Enz"/>
</dbReference>
<dbReference type="SUPFAM" id="SSF55048">
    <property type="entry name" value="Probable ACP-binding domain of malonyl-CoA ACP transacylase"/>
    <property type="match status" value="1"/>
</dbReference>
<evidence type="ECO:0000256" key="6">
    <source>
        <dbReference type="ARBA" id="ARBA00023194"/>
    </source>
</evidence>
<dbReference type="Proteomes" id="UP001174050">
    <property type="component" value="Unassembled WGS sequence"/>
</dbReference>
<feature type="region of interest" description="N-terminal hotdog fold" evidence="9">
    <location>
        <begin position="892"/>
        <end position="1012"/>
    </location>
</feature>
<dbReference type="InterPro" id="IPR014031">
    <property type="entry name" value="Ketoacyl_synth_C"/>
</dbReference>
<proteinExistence type="predicted"/>
<dbReference type="InterPro" id="IPR020807">
    <property type="entry name" value="PKS_DH"/>
</dbReference>
<dbReference type="Pfam" id="PF08659">
    <property type="entry name" value="KR"/>
    <property type="match status" value="1"/>
</dbReference>
<dbReference type="InterPro" id="IPR016036">
    <property type="entry name" value="Malonyl_transacylase_ACP-bd"/>
</dbReference>
<evidence type="ECO:0000256" key="4">
    <source>
        <dbReference type="ARBA" id="ARBA00022679"/>
    </source>
</evidence>
<evidence type="ECO:0000256" key="3">
    <source>
        <dbReference type="ARBA" id="ARBA00022553"/>
    </source>
</evidence>
<dbReference type="Pfam" id="PF14765">
    <property type="entry name" value="PS-DH"/>
    <property type="match status" value="1"/>
</dbReference>
<evidence type="ECO:0000256" key="2">
    <source>
        <dbReference type="ARBA" id="ARBA00022450"/>
    </source>
</evidence>
<dbReference type="SMART" id="SM01294">
    <property type="entry name" value="PKS_PP_betabranch"/>
    <property type="match status" value="1"/>
</dbReference>
<dbReference type="Gene3D" id="1.10.1200.10">
    <property type="entry name" value="ACP-like"/>
    <property type="match status" value="1"/>
</dbReference>
<dbReference type="InterPro" id="IPR013217">
    <property type="entry name" value="Methyltransf_12"/>
</dbReference>
<feature type="active site" description="Proton donor; for dehydratase activity" evidence="9">
    <location>
        <position position="1086"/>
    </location>
</feature>
<keyword evidence="8" id="KW-0012">Acyltransferase</keyword>
<dbReference type="SUPFAM" id="SSF52151">
    <property type="entry name" value="FabD/lysophospholipase-like"/>
    <property type="match status" value="1"/>
</dbReference>
<dbReference type="SUPFAM" id="SSF53901">
    <property type="entry name" value="Thiolase-like"/>
    <property type="match status" value="1"/>
</dbReference>
<feature type="domain" description="Ketosynthase family 3 (KS3)" evidence="12">
    <location>
        <begin position="10"/>
        <end position="434"/>
    </location>
</feature>
<feature type="active site" description="Proton acceptor; for dehydratase activity" evidence="9">
    <location>
        <position position="921"/>
    </location>
</feature>
<dbReference type="Gene3D" id="3.90.180.10">
    <property type="entry name" value="Medium-chain alcohol dehydrogenases, catalytic domain"/>
    <property type="match status" value="1"/>
</dbReference>
<dbReference type="PANTHER" id="PTHR43775:SF37">
    <property type="entry name" value="SI:DKEY-61P9.11"/>
    <property type="match status" value="1"/>
</dbReference>
<dbReference type="PROSITE" id="PS52004">
    <property type="entry name" value="KS3_2"/>
    <property type="match status" value="1"/>
</dbReference>
<dbReference type="Gene3D" id="3.10.129.110">
    <property type="entry name" value="Polyketide synthase dehydratase"/>
    <property type="match status" value="1"/>
</dbReference>
<dbReference type="SUPFAM" id="SSF47336">
    <property type="entry name" value="ACP-like"/>
    <property type="match status" value="1"/>
</dbReference>
<evidence type="ECO:0000259" key="13">
    <source>
        <dbReference type="PROSITE" id="PS52019"/>
    </source>
</evidence>
<sequence length="2486" mass="263346">MSASPTSPSCEPIAVVGAACRLPGGIHGPEDLWAVLLVGRDVVTEVPADRFHTADLVDGRRPRPGTSYTAAGGFLDDITGFDTSYFSGISPREASRMDPQQRLLLELAAETLDDAGIDHGLVRGSDTAVFIGCSSRDYGELQACAPQTGNAYTVTGMAGAIAANRISHFFDWHGQSVTVDTACSSALTAVHQACEHLRSGASRAALAGGVNILINPQGYAGFSSASMLSPTGRCRAFSADADGFVRAEGGGLVLLKRLADARADGDPVHGVILASGTNNDGRTPGLALPSTTAQYRLLREVYARAGLTPDDLAYLEAHGTGTRAGDPVECEAIGRALGTGRTTGALPIGSVKSNIGHLEAASGIAGLLKALLVLRHRRIPATLHAQPLNPDIDFTGWGIRPVLRTEALAGTGRPLAGVNSFGFGGANAHIVLAGPPDDTPSRPPRTGPLPVVVSARTPEALREAAGRMAQRLEFADPQEFYDLSWTATVRRRRHEHRAAVLADSPSDAADALHAVAGGTEPDSGVAAVTGHPGKVAFVFSGNGSPWPGMGADLLREEPVFRAAVEEADAELRPRLGWSVVGELTADQPRLALTEVAQPLLFAVQAGLVRLLAAYGVEPDATVGHSVGEIAAAYVSGALDLRTACHVVAERSRAQALTAGRGRMAAVGLSRREAEKELAAHQGRLELAGVNSDTDVTIAGHPAALADLGRRLFLRDVFFRELDLDYAFHSTAMDGIEQDLRAALTRLAPRPHRRTFASTVTGGLLDAERLDADHWWRNVRQPVLFADAVRALADEGCTLFVEIGPHAVLTPYLRRLLPAGAVVPTCRRGRSGPQSVRRAVAHLVAAGTDAVTGRFPRPGRVVPLPAYPWQRERHWNGSPDWWAHLPQDKTPVHPTLGRRAPVAGPAWHQSVTTGRFPWLYDHQVDGAVVLPGTAYAEAALAAGRHTFAAPAEVTDLDIVRPLVLPRDDETEEVVLQTSLSPEDGIVHIASRTGDTAPWRTHARGRARRLFAPVPEPLDVAAVRSRLTGPRIAAERHYQQAAEAGLGYGPRFQVLTELYVGEGEVLASYTAPAPPGEGPYEAHPALLDGAVQAASPLLAAASRAGRVYLPTALGSVRVWGQPAENGLVHVRLLDLDERHAILDITLTDDDGTVRARIGGCRLRGVVTRRQRTPQQLTPVLRAAPRTGRPAADPAPLPAPGALAAATATARAALEEDHGTRYASFAPRLKLTVGHWAAQSFADLLPHAESFTTEDLITAGVRRKHTAYLRLLAHLAEDAGLLRRATATGHEPPERWVRTGTPRPLELTRACVARFPEWISAIAVYNRCGLHLTQVLRGETDPTELLFSEADRHHVEAFYTDTPQARLQGRYARCLLAAAIESWPADRPLRVLEVGAGTGGVTGALLPVLPAAVTRYVYTDVSPAFFPRAQARFAAHDFIEYRTLDLERDPAEQGLDHGGFDVVVAANVLHATSDLRATLRRVGALLADGGHLLAVESHDVEILGPCFGLLDGFWAFRDTDLRSSPLLPRERWTPLLKECGFDDVADVSSSVAEYRDDYSVLVARRPAPAPAPAPLSGRPAPTLPGGRWHIVTERPGSALGQALASALTGAGATEAVTTSADDGAPRGPQPDGVVVLCESADAAGPQELTARAVRRAATVKAAAGACKAAEGEPARPLWLVTGPTGLFPAPERTGAPEDAAVWGIGRVLANEHPSLPVRRVSLHRSADPGRDAARLVAELLDPTGEDEIVLTGRGRFVPRLADCPPRTARATTDRPYALELRDPGLAPRPVWVAAEPPTPRPGEVVVAVRAAALNYRDVMLAAGLLPPDAEPPVPGGPALGLECAGDVVAVGPGVTGLAAGDRVFAFGHGTLASHVRVRTEQTGRMPDGMRYSEAATLPAVHLTVQHSLETLARLAPGETLLVHGGAGGIGLAALRCAERLGAHVIATAGTPAKRDLLRMLGARHVLDSRGLSFADQVKELTNGRGVDVVLNSLAGEAIARGLECLRPGGRFVELGKRDIYANQPLLLRPFRNNLAYFGVDITRLVTEAPQEAAAAFQQVSERVAAGVHRPLPHQTYPASRIEEALASLRHSRHLGKVVVTMDGTEPVRIEEPDAPLRLDPRATYLVTGGLSGLGAATARHLARRGARSLALLGRRGAASPEAPALIAELGRQGVHAVPHAVDVTDADAVRAVFERAEAEGRPVRGVVHAAMHLDDTPLEELTAQRFEAVHAAKATGAAVLDELTRDRPLDFFVVHSSLAAHVGNLHQAPYAAANLVLESLVRARRAAGLPGLALAWGGIGQTGYVARSFLSDTIERSGLGLISPDAACAALDRFLGRSAESAVVGLVDWRRLAQVLPSLRSPRFERQRDDTDGSTGPGGDAEDFRRRLAEAGGDAERHALIGDALAELAAAVLQTTPDRVDRKANLADLGLDSLMGTQLKASLHRAFGCELPVMELMAAGSVNGLTDRVDRALSRATNPCDSPGKQDDR</sequence>
<dbReference type="PROSITE" id="PS00606">
    <property type="entry name" value="KS3_1"/>
    <property type="match status" value="1"/>
</dbReference>
<dbReference type="InterPro" id="IPR020806">
    <property type="entry name" value="PKS_PP-bd"/>
</dbReference>
<dbReference type="InterPro" id="IPR018201">
    <property type="entry name" value="Ketoacyl_synth_AS"/>
</dbReference>
<dbReference type="InterPro" id="IPR020843">
    <property type="entry name" value="ER"/>
</dbReference>
<feature type="region of interest" description="C-terminal hotdog fold" evidence="9">
    <location>
        <begin position="1026"/>
        <end position="1169"/>
    </location>
</feature>
<dbReference type="InterPro" id="IPR013968">
    <property type="entry name" value="PKS_KR"/>
</dbReference>
<feature type="region of interest" description="Disordered" evidence="10">
    <location>
        <begin position="2360"/>
        <end position="2380"/>
    </location>
</feature>
<dbReference type="Pfam" id="PF00698">
    <property type="entry name" value="Acyl_transf_1"/>
    <property type="match status" value="1"/>
</dbReference>
<dbReference type="InterPro" id="IPR016035">
    <property type="entry name" value="Acyl_Trfase/lysoPLipase"/>
</dbReference>
<dbReference type="InterPro" id="IPR036736">
    <property type="entry name" value="ACP-like_sf"/>
</dbReference>
<keyword evidence="2" id="KW-0596">Phosphopantetheine</keyword>
<protein>
    <submittedName>
        <fullName evidence="14">SDR family NAD(P)-dependent oxidoreductase</fullName>
    </submittedName>
</protein>
<dbReference type="PANTHER" id="PTHR43775">
    <property type="entry name" value="FATTY ACID SYNTHASE"/>
    <property type="match status" value="1"/>
</dbReference>